<dbReference type="Pfam" id="PF00176">
    <property type="entry name" value="SNF2-rel_dom"/>
    <property type="match status" value="1"/>
</dbReference>
<feature type="domain" description="Helicase C-terminal" evidence="3">
    <location>
        <begin position="643"/>
        <end position="803"/>
    </location>
</feature>
<dbReference type="InterPro" id="IPR049730">
    <property type="entry name" value="SNF2/RAD54-like_C"/>
</dbReference>
<evidence type="ECO:0000259" key="3">
    <source>
        <dbReference type="PROSITE" id="PS51194"/>
    </source>
</evidence>
<dbReference type="InterPro" id="IPR027417">
    <property type="entry name" value="P-loop_NTPase"/>
</dbReference>
<dbReference type="InterPro" id="IPR003593">
    <property type="entry name" value="AAA+_ATPase"/>
</dbReference>
<dbReference type="InterPro" id="IPR000330">
    <property type="entry name" value="SNF2_N"/>
</dbReference>
<organism evidence="4 5">
    <name type="scientific">Profundibacter amoris</name>
    <dbReference type="NCBI Taxonomy" id="2171755"/>
    <lineage>
        <taxon>Bacteria</taxon>
        <taxon>Pseudomonadati</taxon>
        <taxon>Pseudomonadota</taxon>
        <taxon>Alphaproteobacteria</taxon>
        <taxon>Rhodobacterales</taxon>
        <taxon>Paracoccaceae</taxon>
        <taxon>Profundibacter</taxon>
    </lineage>
</organism>
<evidence type="ECO:0000259" key="2">
    <source>
        <dbReference type="PROSITE" id="PS51192"/>
    </source>
</evidence>
<dbReference type="GO" id="GO:0016787">
    <property type="term" value="F:hydrolase activity"/>
    <property type="evidence" value="ECO:0007669"/>
    <property type="project" value="UniProtKB-KW"/>
</dbReference>
<dbReference type="CDD" id="cd18793">
    <property type="entry name" value="SF2_C_SNF"/>
    <property type="match status" value="1"/>
</dbReference>
<protein>
    <submittedName>
        <fullName evidence="4">AAA family ATPase</fullName>
    </submittedName>
</protein>
<dbReference type="SMART" id="SM00382">
    <property type="entry name" value="AAA"/>
    <property type="match status" value="1"/>
</dbReference>
<dbReference type="SMART" id="SM00487">
    <property type="entry name" value="DEXDc"/>
    <property type="match status" value="1"/>
</dbReference>
<dbReference type="KEGG" id="pamo:BAR1_09145"/>
<keyword evidence="5" id="KW-1185">Reference proteome</keyword>
<name>A0A347ULN3_9RHOB</name>
<dbReference type="SUPFAM" id="SSF52540">
    <property type="entry name" value="P-loop containing nucleoside triphosphate hydrolases"/>
    <property type="match status" value="2"/>
</dbReference>
<dbReference type="Pfam" id="PF13091">
    <property type="entry name" value="PLDc_2"/>
    <property type="match status" value="1"/>
</dbReference>
<dbReference type="PANTHER" id="PTHR45766">
    <property type="entry name" value="DNA ANNEALING HELICASE AND ENDONUCLEASE ZRANB3 FAMILY MEMBER"/>
    <property type="match status" value="1"/>
</dbReference>
<dbReference type="SMART" id="SM00490">
    <property type="entry name" value="HELICc"/>
    <property type="match status" value="1"/>
</dbReference>
<dbReference type="Pfam" id="PF00271">
    <property type="entry name" value="Helicase_C"/>
    <property type="match status" value="1"/>
</dbReference>
<gene>
    <name evidence="4" type="ORF">BAR1_09145</name>
</gene>
<dbReference type="InterPro" id="IPR014001">
    <property type="entry name" value="Helicase_ATP-bd"/>
</dbReference>
<dbReference type="AlphaFoldDB" id="A0A347ULN3"/>
<dbReference type="GO" id="GO:0004386">
    <property type="term" value="F:helicase activity"/>
    <property type="evidence" value="ECO:0007669"/>
    <property type="project" value="UniProtKB-KW"/>
</dbReference>
<evidence type="ECO:0000313" key="4">
    <source>
        <dbReference type="EMBL" id="AXX99761.1"/>
    </source>
</evidence>
<dbReference type="Gene3D" id="3.30.870.10">
    <property type="entry name" value="Endonuclease Chain A"/>
    <property type="match status" value="1"/>
</dbReference>
<dbReference type="CDD" id="cd09178">
    <property type="entry name" value="PLDc_N_Snf2_like"/>
    <property type="match status" value="1"/>
</dbReference>
<dbReference type="PANTHER" id="PTHR45766:SF6">
    <property type="entry name" value="SWI_SNF-RELATED MATRIX-ASSOCIATED ACTIN-DEPENDENT REGULATOR OF CHROMATIN SUBFAMILY A-LIKE PROTEIN 1"/>
    <property type="match status" value="1"/>
</dbReference>
<dbReference type="Gene3D" id="3.40.50.300">
    <property type="entry name" value="P-loop containing nucleotide triphosphate hydrolases"/>
    <property type="match status" value="2"/>
</dbReference>
<sequence length="1062" mass="123350">MTNNDLTFITNDEAGNLRDRFATLIKATQYFDVLVGYFYTSGFHAMYPSLEGTDRIRILIGISTNRETYDLLQRIQSHKETRDQFSNAVKEEMELSENELHVEVGVKKFLEWLKSGKLEIRAYPEEKIHSKLYVMGFKEGQMDMGRVITGSSNFTRNGLVENLEFNVELKNRSDYEFARDKFEELWAKGVDVSDKYVETIQKDTWLREDISPYELYLKFLYEYFREEINEEALDHRYRPENFKELKYQDHAVINARKIVDEYGGVFLSDVVGLGKTFMGTMLCQELNRRVLVLAPPHLIDEDNPGSWENAFRTFGFRARDYTCRSVGILDRIIRKNEHQDYDVVLIDEAHRFRSEETDTYAKLAEICRGKKVILVTATPYNNKPSDLLAQIKLFQKTRQSTIPNLPDLEGFFKSLERKLKGLDRQADKKEYIAATKENAALIRDRVLKHLMVRRTRKEITEYYGDDLRQQGMSFPEVAEPQPIFYEFNPEEDRIFFRTIELVTQDFMYARYTPMLHYKGSMTAMERQSQQNMMKFMKMLLIKRLESSFFAFTQTLDRFIASYDRFIREFEDGTVYVSAKHTQKIFEYLERGDLDGVDRLVEEGKAEKFPADEFDDKLKLELQADRHILQEIKDMWKTVKRDPKILAFKDALKKETPIHDGKSIIFSESKETAEYLKAQLQDEFAGQIVCFTSSNSASDREEVIANFDANAKHPKDDFKLLITTDVLAEGANLHRANVVINYDIPWNPTRIMQRVGRINRVDTKHEKIHTYTFFPTDQSNDHIKLKEAAEAKIAAFISLLGADARLLTDSEELEAHSLFSQLLSKETIEGGDEPESELKYLQEIRLVRDENPSLFEKVKRLPKKARTARKSKGSVSNLLTYFRKGKLQKFFLVSADDINVAEELDFIQAAHAFKADAQEKRSKLDKTFYSLLEKNSQMLTRSTEIEEEEFSTKRGSRDNAARLSKMLKAKQVRNFQGFTEDDEEYISNVISELDAGGIPKKISQRIFAKVENTPELLVNPLKLLTLLKLELPMAFLQPNQAEQGQGRGAAKEIILSEYFNAVE</sequence>
<dbReference type="InterPro" id="IPR001650">
    <property type="entry name" value="Helicase_C-like"/>
</dbReference>
<dbReference type="OrthoDB" id="9814088at2"/>
<dbReference type="PROSITE" id="PS51194">
    <property type="entry name" value="HELICASE_CTER"/>
    <property type="match status" value="1"/>
</dbReference>
<dbReference type="PROSITE" id="PS51192">
    <property type="entry name" value="HELICASE_ATP_BIND_1"/>
    <property type="match status" value="1"/>
</dbReference>
<evidence type="ECO:0000256" key="1">
    <source>
        <dbReference type="ARBA" id="ARBA00022801"/>
    </source>
</evidence>
<reference evidence="4 5" key="1">
    <citation type="submission" date="2018-09" db="EMBL/GenBank/DDBJ databases">
        <title>Profundibacter amoris BAR1 gen. nov., sp. nov., a new member of the Roseobacter clade isolated at Lokis Castle Vent Field on the Arctic Mid-Oceanic Ridge.</title>
        <authorList>
            <person name="Le Moine Bauer S."/>
            <person name="Sjoeberg A.G."/>
            <person name="L'Haridon S."/>
            <person name="Stokke R."/>
            <person name="Roalkvam I."/>
            <person name="Steen I.H."/>
            <person name="Dahle H."/>
        </authorList>
    </citation>
    <scope>NUCLEOTIDE SEQUENCE [LARGE SCALE GENOMIC DNA]</scope>
    <source>
        <strain evidence="4 5">BAR1</strain>
    </source>
</reference>
<evidence type="ECO:0000313" key="5">
    <source>
        <dbReference type="Proteomes" id="UP000261704"/>
    </source>
</evidence>
<accession>A0A347ULN3</accession>
<dbReference type="SUPFAM" id="SSF56024">
    <property type="entry name" value="Phospholipase D/nuclease"/>
    <property type="match status" value="1"/>
</dbReference>
<dbReference type="EMBL" id="CP032125">
    <property type="protein sequence ID" value="AXX99761.1"/>
    <property type="molecule type" value="Genomic_DNA"/>
</dbReference>
<dbReference type="InterPro" id="IPR025202">
    <property type="entry name" value="PLD-like_dom"/>
</dbReference>
<dbReference type="GO" id="GO:0005524">
    <property type="term" value="F:ATP binding"/>
    <property type="evidence" value="ECO:0007669"/>
    <property type="project" value="InterPro"/>
</dbReference>
<keyword evidence="1" id="KW-0378">Hydrolase</keyword>
<dbReference type="Proteomes" id="UP000261704">
    <property type="component" value="Chromosome"/>
</dbReference>
<proteinExistence type="predicted"/>
<feature type="domain" description="Helicase ATP-binding" evidence="2">
    <location>
        <begin position="256"/>
        <end position="397"/>
    </location>
</feature>